<organism evidence="2">
    <name type="scientific">Arundo donax</name>
    <name type="common">Giant reed</name>
    <name type="synonym">Donax arundinaceus</name>
    <dbReference type="NCBI Taxonomy" id="35708"/>
    <lineage>
        <taxon>Eukaryota</taxon>
        <taxon>Viridiplantae</taxon>
        <taxon>Streptophyta</taxon>
        <taxon>Embryophyta</taxon>
        <taxon>Tracheophyta</taxon>
        <taxon>Spermatophyta</taxon>
        <taxon>Magnoliopsida</taxon>
        <taxon>Liliopsida</taxon>
        <taxon>Poales</taxon>
        <taxon>Poaceae</taxon>
        <taxon>PACMAD clade</taxon>
        <taxon>Arundinoideae</taxon>
        <taxon>Arundineae</taxon>
        <taxon>Arundo</taxon>
    </lineage>
</organism>
<feature type="compositionally biased region" description="Low complexity" evidence="1">
    <location>
        <begin position="71"/>
        <end position="95"/>
    </location>
</feature>
<name>A0A0A9CDK9_ARUDO</name>
<accession>A0A0A9CDK9</accession>
<evidence type="ECO:0000313" key="2">
    <source>
        <dbReference type="EMBL" id="JAD73631.1"/>
    </source>
</evidence>
<protein>
    <submittedName>
        <fullName evidence="2">Uncharacterized protein</fullName>
    </submittedName>
</protein>
<feature type="compositionally biased region" description="Polar residues" evidence="1">
    <location>
        <begin position="30"/>
        <end position="42"/>
    </location>
</feature>
<evidence type="ECO:0000256" key="1">
    <source>
        <dbReference type="SAM" id="MobiDB-lite"/>
    </source>
</evidence>
<reference evidence="2" key="1">
    <citation type="submission" date="2014-09" db="EMBL/GenBank/DDBJ databases">
        <authorList>
            <person name="Magalhaes I.L.F."/>
            <person name="Oliveira U."/>
            <person name="Santos F.R."/>
            <person name="Vidigal T.H.D.A."/>
            <person name="Brescovit A.D."/>
            <person name="Santos A.J."/>
        </authorList>
    </citation>
    <scope>NUCLEOTIDE SEQUENCE</scope>
    <source>
        <tissue evidence="2">Shoot tissue taken approximately 20 cm above the soil surface</tissue>
    </source>
</reference>
<reference evidence="2" key="2">
    <citation type="journal article" date="2015" name="Data Brief">
        <title>Shoot transcriptome of the giant reed, Arundo donax.</title>
        <authorList>
            <person name="Barrero R.A."/>
            <person name="Guerrero F.D."/>
            <person name="Moolhuijzen P."/>
            <person name="Goolsby J.A."/>
            <person name="Tidwell J."/>
            <person name="Bellgard S.E."/>
            <person name="Bellgard M.I."/>
        </authorList>
    </citation>
    <scope>NUCLEOTIDE SEQUENCE</scope>
    <source>
        <tissue evidence="2">Shoot tissue taken approximately 20 cm above the soil surface</tissue>
    </source>
</reference>
<feature type="region of interest" description="Disordered" evidence="1">
    <location>
        <begin position="71"/>
        <end position="108"/>
    </location>
</feature>
<feature type="region of interest" description="Disordered" evidence="1">
    <location>
        <begin position="1"/>
        <end position="42"/>
    </location>
</feature>
<sequence>MQRRCPTAPFLTPHLRGARGNVGRSRPALTRSSWLPPTRTSSDYQRDFATQLADHGTASRLLAPAVSLAAAPPFSVRPTTPSLSTSSSSSDHATVTPPPPSTGATATPRLVCLSCR</sequence>
<proteinExistence type="predicted"/>
<dbReference type="AlphaFoldDB" id="A0A0A9CDK9"/>
<dbReference type="EMBL" id="GBRH01224264">
    <property type="protein sequence ID" value="JAD73631.1"/>
    <property type="molecule type" value="Transcribed_RNA"/>
</dbReference>